<evidence type="ECO:0000313" key="5">
    <source>
        <dbReference type="EMBL" id="MCG5029972.1"/>
    </source>
</evidence>
<dbReference type="PANTHER" id="PTHR30632:SF14">
    <property type="entry name" value="TUNGSTATE_MOLYBDATE_CHROMATE-BINDING PROTEIN MODA"/>
    <property type="match status" value="1"/>
</dbReference>
<evidence type="ECO:0000256" key="1">
    <source>
        <dbReference type="ARBA" id="ARBA00009175"/>
    </source>
</evidence>
<dbReference type="PROSITE" id="PS51257">
    <property type="entry name" value="PROKAR_LIPOPROTEIN"/>
    <property type="match status" value="1"/>
</dbReference>
<comment type="caution">
    <text evidence="5">The sequence shown here is derived from an EMBL/GenBank/DDBJ whole genome shotgun (WGS) entry which is preliminary data.</text>
</comment>
<evidence type="ECO:0000256" key="2">
    <source>
        <dbReference type="ARBA" id="ARBA00022723"/>
    </source>
</evidence>
<dbReference type="InterPro" id="IPR005950">
    <property type="entry name" value="ModA"/>
</dbReference>
<dbReference type="Proteomes" id="UP001297600">
    <property type="component" value="Unassembled WGS sequence"/>
</dbReference>
<evidence type="ECO:0000256" key="3">
    <source>
        <dbReference type="ARBA" id="ARBA00022729"/>
    </source>
</evidence>
<feature type="chain" id="PRO_5046428160" evidence="4">
    <location>
        <begin position="23"/>
        <end position="244"/>
    </location>
</feature>
<dbReference type="SUPFAM" id="SSF53850">
    <property type="entry name" value="Periplasmic binding protein-like II"/>
    <property type="match status" value="1"/>
</dbReference>
<dbReference type="Pfam" id="PF13531">
    <property type="entry name" value="SBP_bac_11"/>
    <property type="match status" value="1"/>
</dbReference>
<name>A0ABS9MN64_9BURK</name>
<sequence>MLRKIIVAAAFAALFACGAARAETVSVTTGAGYVPMSKALVAAWKQKSGASVSESYGGNIGQMLAQIASGSYVNVVITDKGTLERLKTPVKFSTEQNLGRTPLVLVWRKGLSLKSPDDLQGSAVKTIALPDPKAAVYGRAGAAYLKSRGWDQSLKAKTMQVANVPQVFSYVSRGEVDTGFVNRQVVSHGAGKIGGSLEIKDGYPPIDMVALVVSGHEKDANVKAFLGFLKTPEAKRILKNFGID</sequence>
<reference evidence="5 6" key="1">
    <citation type="submission" date="2022-02" db="EMBL/GenBank/DDBJ databases">
        <title>Mesosutterella porci, a novel member of the family Sutterellaceae from pig feces.</title>
        <authorList>
            <person name="Wylensek D."/>
            <person name="Clavel T."/>
        </authorList>
    </citation>
    <scope>NUCLEOTIDE SEQUENCE [LARGE SCALE GENOMIC DNA]</scope>
    <source>
        <strain evidence="6">oilRF-744-wt-GAM-9</strain>
    </source>
</reference>
<gene>
    <name evidence="5" type="primary">modA</name>
    <name evidence="5" type="ORF">MAF45_00685</name>
</gene>
<evidence type="ECO:0000256" key="4">
    <source>
        <dbReference type="SAM" id="SignalP"/>
    </source>
</evidence>
<dbReference type="EMBL" id="JAKNCT010000001">
    <property type="protein sequence ID" value="MCG5029972.1"/>
    <property type="molecule type" value="Genomic_DNA"/>
</dbReference>
<dbReference type="InterPro" id="IPR050682">
    <property type="entry name" value="ModA/WtpA"/>
</dbReference>
<feature type="signal peptide" evidence="4">
    <location>
        <begin position="1"/>
        <end position="22"/>
    </location>
</feature>
<keyword evidence="3 4" id="KW-0732">Signal</keyword>
<keyword evidence="6" id="KW-1185">Reference proteome</keyword>
<protein>
    <submittedName>
        <fullName evidence="5">Molybdate ABC transporter substrate-binding protein</fullName>
    </submittedName>
</protein>
<dbReference type="Gene3D" id="3.40.190.10">
    <property type="entry name" value="Periplasmic binding protein-like II"/>
    <property type="match status" value="2"/>
</dbReference>
<dbReference type="NCBIfam" id="TIGR01256">
    <property type="entry name" value="modA"/>
    <property type="match status" value="1"/>
</dbReference>
<proteinExistence type="inferred from homology"/>
<evidence type="ECO:0000313" key="6">
    <source>
        <dbReference type="Proteomes" id="UP001297600"/>
    </source>
</evidence>
<dbReference type="RefSeq" id="WP_237977628.1">
    <property type="nucleotide sequence ID" value="NZ_JAKNCT010000001.1"/>
</dbReference>
<keyword evidence="2" id="KW-0479">Metal-binding</keyword>
<dbReference type="PANTHER" id="PTHR30632">
    <property type="entry name" value="MOLYBDATE-BINDING PERIPLASMIC PROTEIN"/>
    <property type="match status" value="1"/>
</dbReference>
<accession>A0ABS9MN64</accession>
<comment type="similarity">
    <text evidence="1">Belongs to the bacterial solute-binding protein ModA family.</text>
</comment>
<organism evidence="5 6">
    <name type="scientific">Mesosutterella porci</name>
    <dbReference type="NCBI Taxonomy" id="2915351"/>
    <lineage>
        <taxon>Bacteria</taxon>
        <taxon>Pseudomonadati</taxon>
        <taxon>Pseudomonadota</taxon>
        <taxon>Betaproteobacteria</taxon>
        <taxon>Burkholderiales</taxon>
        <taxon>Sutterellaceae</taxon>
        <taxon>Mesosutterella</taxon>
    </lineage>
</organism>